<keyword evidence="2" id="KW-1185">Reference proteome</keyword>
<reference evidence="1 2" key="1">
    <citation type="journal article" date="2010" name="ChemBioChem">
        <title>Cloning and characterization of the biosynthetic gene cluster of 16-membered macrolide antibiotic FD-891: involvement of a dual functional cytochrome P450 monooxygenase catalyzing epoxidation and hydroxylation.</title>
        <authorList>
            <person name="Kudo F."/>
            <person name="Motegi A."/>
            <person name="Mizoue K."/>
            <person name="Eguchi T."/>
        </authorList>
    </citation>
    <scope>NUCLEOTIDE SEQUENCE [LARGE SCALE GENOMIC DNA]</scope>
    <source>
        <strain evidence="1 2">A-8890</strain>
    </source>
</reference>
<reference evidence="1 2" key="2">
    <citation type="journal article" date="2023" name="ChemBioChem">
        <title>Acyltransferase Domain Exchange between Two Independent Type I Polyketide Synthases in the Same Producer Strain of Macrolide Antibiotics.</title>
        <authorList>
            <person name="Kudo F."/>
            <person name="Kishikawa K."/>
            <person name="Tsuboi K."/>
            <person name="Kido T."/>
            <person name="Usui T."/>
            <person name="Hashimoto J."/>
            <person name="Shin-Ya K."/>
            <person name="Miyanaga A."/>
            <person name="Eguchi T."/>
        </authorList>
    </citation>
    <scope>NUCLEOTIDE SEQUENCE [LARGE SCALE GENOMIC DNA]</scope>
    <source>
        <strain evidence="1 2">A-8890</strain>
    </source>
</reference>
<evidence type="ECO:0000313" key="1">
    <source>
        <dbReference type="EMBL" id="BBC36600.1"/>
    </source>
</evidence>
<organism evidence="1 2">
    <name type="scientific">Streptomyces graminofaciens</name>
    <dbReference type="NCBI Taxonomy" id="68212"/>
    <lineage>
        <taxon>Bacteria</taxon>
        <taxon>Bacillati</taxon>
        <taxon>Actinomycetota</taxon>
        <taxon>Actinomycetes</taxon>
        <taxon>Kitasatosporales</taxon>
        <taxon>Streptomycetaceae</taxon>
        <taxon>Streptomyces</taxon>
    </lineage>
</organism>
<accession>A0ABM7FJY8</accession>
<dbReference type="EMBL" id="AP018448">
    <property type="protein sequence ID" value="BBC36600.1"/>
    <property type="molecule type" value="Genomic_DNA"/>
</dbReference>
<name>A0ABM7FJY8_9ACTN</name>
<dbReference type="Proteomes" id="UP001321542">
    <property type="component" value="Chromosome"/>
</dbReference>
<proteinExistence type="predicted"/>
<protein>
    <submittedName>
        <fullName evidence="1">Uncharacterized protein</fullName>
    </submittedName>
</protein>
<gene>
    <name evidence="1" type="ORF">SGFS_078940</name>
</gene>
<sequence length="73" mass="7753">MVWTVGCFAGRGRLPATAACHACLSNSADADSYEGQRPMSASHWLVVRGATPSSFWAEVSGAIERPGMVLIAW</sequence>
<evidence type="ECO:0000313" key="2">
    <source>
        <dbReference type="Proteomes" id="UP001321542"/>
    </source>
</evidence>